<name>A0A9P4LR14_9PLEO</name>
<organism evidence="1 2">
    <name type="scientific">Setomelanomma holmii</name>
    <dbReference type="NCBI Taxonomy" id="210430"/>
    <lineage>
        <taxon>Eukaryota</taxon>
        <taxon>Fungi</taxon>
        <taxon>Dikarya</taxon>
        <taxon>Ascomycota</taxon>
        <taxon>Pezizomycotina</taxon>
        <taxon>Dothideomycetes</taxon>
        <taxon>Pleosporomycetidae</taxon>
        <taxon>Pleosporales</taxon>
        <taxon>Pleosporineae</taxon>
        <taxon>Phaeosphaeriaceae</taxon>
        <taxon>Setomelanomma</taxon>
    </lineage>
</organism>
<gene>
    <name evidence="1" type="ORF">EK21DRAFT_85980</name>
</gene>
<evidence type="ECO:0000313" key="2">
    <source>
        <dbReference type="Proteomes" id="UP000799777"/>
    </source>
</evidence>
<protein>
    <submittedName>
        <fullName evidence="1">Uncharacterized protein</fullName>
    </submittedName>
</protein>
<dbReference type="AlphaFoldDB" id="A0A9P4LR14"/>
<sequence length="310" mass="35778">MQHDLRNASAASVKTASHRARTIKFFDLPLEIREPIYDAFWTVQNRVAAYHRQAKVGILAYYDGMHLDESDLTSDRHFDRASRPDYDWRPDPQHGLPACLRANKQFLSEAMEMFYQHAHWNVWPVLTHGRYVKKASLGIMAPEHARSMSICRMLFKKQLPMWTLRSRRSKYIEIYFEPVDAKWLDRLAECLGEFGNLHSLKVAIGCPCIDQPRTAGHIVEVNLEPIETILKVSTNVRKLEVEIFGFTQGDSMAEALDSEVLQELKKVVAAEMGQYVSETTEFVQNKVIDNCVRPLPRQIIDEIRVYENNG</sequence>
<accession>A0A9P4LR14</accession>
<evidence type="ECO:0000313" key="1">
    <source>
        <dbReference type="EMBL" id="KAF2033825.1"/>
    </source>
</evidence>
<reference evidence="1" key="1">
    <citation type="journal article" date="2020" name="Stud. Mycol.">
        <title>101 Dothideomycetes genomes: a test case for predicting lifestyles and emergence of pathogens.</title>
        <authorList>
            <person name="Haridas S."/>
            <person name="Albert R."/>
            <person name="Binder M."/>
            <person name="Bloem J."/>
            <person name="Labutti K."/>
            <person name="Salamov A."/>
            <person name="Andreopoulos B."/>
            <person name="Baker S."/>
            <person name="Barry K."/>
            <person name="Bills G."/>
            <person name="Bluhm B."/>
            <person name="Cannon C."/>
            <person name="Castanera R."/>
            <person name="Culley D."/>
            <person name="Daum C."/>
            <person name="Ezra D."/>
            <person name="Gonzalez J."/>
            <person name="Henrissat B."/>
            <person name="Kuo A."/>
            <person name="Liang C."/>
            <person name="Lipzen A."/>
            <person name="Lutzoni F."/>
            <person name="Magnuson J."/>
            <person name="Mondo S."/>
            <person name="Nolan M."/>
            <person name="Ohm R."/>
            <person name="Pangilinan J."/>
            <person name="Park H.-J."/>
            <person name="Ramirez L."/>
            <person name="Alfaro M."/>
            <person name="Sun H."/>
            <person name="Tritt A."/>
            <person name="Yoshinaga Y."/>
            <person name="Zwiers L.-H."/>
            <person name="Turgeon B."/>
            <person name="Goodwin S."/>
            <person name="Spatafora J."/>
            <person name="Crous P."/>
            <person name="Grigoriev I."/>
        </authorList>
    </citation>
    <scope>NUCLEOTIDE SEQUENCE</scope>
    <source>
        <strain evidence="1">CBS 110217</strain>
    </source>
</reference>
<dbReference type="EMBL" id="ML978164">
    <property type="protein sequence ID" value="KAF2033825.1"/>
    <property type="molecule type" value="Genomic_DNA"/>
</dbReference>
<dbReference type="Proteomes" id="UP000799777">
    <property type="component" value="Unassembled WGS sequence"/>
</dbReference>
<keyword evidence="2" id="KW-1185">Reference proteome</keyword>
<dbReference type="OrthoDB" id="3799620at2759"/>
<comment type="caution">
    <text evidence="1">The sequence shown here is derived from an EMBL/GenBank/DDBJ whole genome shotgun (WGS) entry which is preliminary data.</text>
</comment>
<proteinExistence type="predicted"/>